<reference evidence="1 2" key="1">
    <citation type="submission" date="2019-08" db="EMBL/GenBank/DDBJ databases">
        <title>Whole genome of Aphis craccivora.</title>
        <authorList>
            <person name="Voronova N.V."/>
            <person name="Shulinski R.S."/>
            <person name="Bandarenka Y.V."/>
            <person name="Zhorov D.G."/>
            <person name="Warner D."/>
        </authorList>
    </citation>
    <scope>NUCLEOTIDE SEQUENCE [LARGE SCALE GENOMIC DNA]</scope>
    <source>
        <strain evidence="1">180601</strain>
        <tissue evidence="1">Whole Body</tissue>
    </source>
</reference>
<gene>
    <name evidence="1" type="ORF">FWK35_00009994</name>
</gene>
<dbReference type="EMBL" id="VUJU01000599">
    <property type="protein sequence ID" value="KAF0769432.1"/>
    <property type="molecule type" value="Genomic_DNA"/>
</dbReference>
<comment type="caution">
    <text evidence="1">The sequence shown here is derived from an EMBL/GenBank/DDBJ whole genome shotgun (WGS) entry which is preliminary data.</text>
</comment>
<sequence length="89" mass="9910">MRLLDHGFAVIASGTRSIVDEESASKMMSTMVVRKLFLGNNNSCQYCCLLVPGIRGHNMAMTISTFVVSVLKVRSMANLRSAVHIWLHR</sequence>
<proteinExistence type="predicted"/>
<organism evidence="1 2">
    <name type="scientific">Aphis craccivora</name>
    <name type="common">Cowpea aphid</name>
    <dbReference type="NCBI Taxonomy" id="307492"/>
    <lineage>
        <taxon>Eukaryota</taxon>
        <taxon>Metazoa</taxon>
        <taxon>Ecdysozoa</taxon>
        <taxon>Arthropoda</taxon>
        <taxon>Hexapoda</taxon>
        <taxon>Insecta</taxon>
        <taxon>Pterygota</taxon>
        <taxon>Neoptera</taxon>
        <taxon>Paraneoptera</taxon>
        <taxon>Hemiptera</taxon>
        <taxon>Sternorrhyncha</taxon>
        <taxon>Aphidomorpha</taxon>
        <taxon>Aphidoidea</taxon>
        <taxon>Aphididae</taxon>
        <taxon>Aphidini</taxon>
        <taxon>Aphis</taxon>
        <taxon>Aphis</taxon>
    </lineage>
</organism>
<evidence type="ECO:0000313" key="2">
    <source>
        <dbReference type="Proteomes" id="UP000478052"/>
    </source>
</evidence>
<accession>A0A6G0ZF84</accession>
<name>A0A6G0ZF84_APHCR</name>
<keyword evidence="2" id="KW-1185">Reference proteome</keyword>
<dbReference type="AlphaFoldDB" id="A0A6G0ZF84"/>
<evidence type="ECO:0000313" key="1">
    <source>
        <dbReference type="EMBL" id="KAF0769432.1"/>
    </source>
</evidence>
<dbReference type="Proteomes" id="UP000478052">
    <property type="component" value="Unassembled WGS sequence"/>
</dbReference>
<protein>
    <submittedName>
        <fullName evidence="1">NF-kappa-B inhibitor alpha-like</fullName>
    </submittedName>
</protein>